<dbReference type="CDD" id="cd16922">
    <property type="entry name" value="HATPase_EvgS-ArcB-TorS-like"/>
    <property type="match status" value="1"/>
</dbReference>
<reference evidence="14 15" key="1">
    <citation type="submission" date="2016-06" db="EMBL/GenBank/DDBJ databases">
        <authorList>
            <person name="Kjaerup R.B."/>
            <person name="Dalgaard T.S."/>
            <person name="Juul-Madsen H.R."/>
        </authorList>
    </citation>
    <scope>NUCLEOTIDE SEQUENCE [LARGE SCALE GENOMIC DNA]</scope>
    <source>
        <strain evidence="14 15">DSM 16361</strain>
    </source>
</reference>
<dbReference type="EMBL" id="FLMQ01000058">
    <property type="protein sequence ID" value="SBP89903.1"/>
    <property type="molecule type" value="Genomic_DNA"/>
</dbReference>
<dbReference type="RefSeq" id="WP_094161878.1">
    <property type="nucleotide sequence ID" value="NZ_LT592171.1"/>
</dbReference>
<dbReference type="OrthoDB" id="9808408at2"/>
<dbReference type="SMART" id="SM00387">
    <property type="entry name" value="HATPase_c"/>
    <property type="match status" value="1"/>
</dbReference>
<dbReference type="CDD" id="cd00130">
    <property type="entry name" value="PAS"/>
    <property type="match status" value="1"/>
</dbReference>
<dbReference type="InterPro" id="IPR005467">
    <property type="entry name" value="His_kinase_dom"/>
</dbReference>
<dbReference type="NCBIfam" id="TIGR00229">
    <property type="entry name" value="sensory_box"/>
    <property type="match status" value="1"/>
</dbReference>
<feature type="transmembrane region" description="Helical" evidence="11">
    <location>
        <begin position="194"/>
        <end position="217"/>
    </location>
</feature>
<gene>
    <name evidence="14" type="ORF">THIARS_90053</name>
</gene>
<evidence type="ECO:0000313" key="14">
    <source>
        <dbReference type="EMBL" id="SBP89903.1"/>
    </source>
</evidence>
<evidence type="ECO:0000256" key="6">
    <source>
        <dbReference type="ARBA" id="ARBA00022777"/>
    </source>
</evidence>
<feature type="domain" description="PAS" evidence="13">
    <location>
        <begin position="275"/>
        <end position="345"/>
    </location>
</feature>
<dbReference type="PROSITE" id="PS50109">
    <property type="entry name" value="HIS_KIN"/>
    <property type="match status" value="1"/>
</dbReference>
<accession>A0A238D9A6</accession>
<proteinExistence type="predicted"/>
<comment type="catalytic activity">
    <reaction evidence="1">
        <text>ATP + protein L-histidine = ADP + protein N-phospho-L-histidine.</text>
        <dbReference type="EC" id="2.7.13.3"/>
    </reaction>
</comment>
<evidence type="ECO:0000256" key="8">
    <source>
        <dbReference type="ARBA" id="ARBA00023012"/>
    </source>
</evidence>
<dbReference type="FunFam" id="3.30.450.20:FF:000060">
    <property type="entry name" value="Sensor protein FixL"/>
    <property type="match status" value="1"/>
</dbReference>
<dbReference type="Gene3D" id="3.30.450.20">
    <property type="entry name" value="PAS domain"/>
    <property type="match status" value="1"/>
</dbReference>
<dbReference type="PANTHER" id="PTHR43047:SF64">
    <property type="entry name" value="HISTIDINE KINASE CONTAINING CHEY-HOMOLOGOUS RECEIVER DOMAIN AND PAS DOMAIN-RELATED"/>
    <property type="match status" value="1"/>
</dbReference>
<keyword evidence="3" id="KW-0597">Phosphoprotein</keyword>
<keyword evidence="8" id="KW-0902">Two-component regulatory system</keyword>
<feature type="transmembrane region" description="Helical" evidence="11">
    <location>
        <begin position="26"/>
        <end position="48"/>
    </location>
</feature>
<evidence type="ECO:0000259" key="13">
    <source>
        <dbReference type="PROSITE" id="PS50112"/>
    </source>
</evidence>
<dbReference type="SUPFAM" id="SSF55874">
    <property type="entry name" value="ATPase domain of HSP90 chaperone/DNA topoisomerase II/histidine kinase"/>
    <property type="match status" value="1"/>
</dbReference>
<evidence type="ECO:0000256" key="11">
    <source>
        <dbReference type="SAM" id="Phobius"/>
    </source>
</evidence>
<keyword evidence="11" id="KW-0472">Membrane</keyword>
<keyword evidence="5" id="KW-0547">Nucleotide-binding</keyword>
<dbReference type="PROSITE" id="PS50112">
    <property type="entry name" value="PAS"/>
    <property type="match status" value="1"/>
</dbReference>
<dbReference type="InterPro" id="IPR036097">
    <property type="entry name" value="HisK_dim/P_sf"/>
</dbReference>
<dbReference type="PRINTS" id="PR00344">
    <property type="entry name" value="BCTRLSENSOR"/>
</dbReference>
<evidence type="ECO:0000256" key="4">
    <source>
        <dbReference type="ARBA" id="ARBA00022679"/>
    </source>
</evidence>
<name>A0A238D9A6_THIDL</name>
<dbReference type="SMART" id="SM00388">
    <property type="entry name" value="HisKA"/>
    <property type="match status" value="1"/>
</dbReference>
<dbReference type="PANTHER" id="PTHR43047">
    <property type="entry name" value="TWO-COMPONENT HISTIDINE PROTEIN KINASE"/>
    <property type="match status" value="1"/>
</dbReference>
<comment type="function">
    <text evidence="9">Putative oxygen sensor; modulates the activity of FixJ, a transcriptional activator of nitrogen fixation fixK gene. FixL probably acts as a kinase that phosphorylates FixJ.</text>
</comment>
<feature type="domain" description="Histidine kinase" evidence="12">
    <location>
        <begin position="420"/>
        <end position="626"/>
    </location>
</feature>
<protein>
    <recommendedName>
        <fullName evidence="10">Sensor protein FixL</fullName>
        <ecNumber evidence="2">2.7.13.3</ecNumber>
    </recommendedName>
</protein>
<dbReference type="Gene3D" id="1.10.287.130">
    <property type="match status" value="1"/>
</dbReference>
<sequence length="626" mass="68386">MDNIASGAVGQREAWVRRLLPRHFNIQLLLLSAILVLANLAGVMSYIVSEFIGFRRADTQAQIHAVAENLALGAAPLILTRDYGSIEQLLESAADYPGVRSLTLVDRQHRILGQVLREPGGTARAVYGEGVLTPPQAGGSRAAWIYAPDNFGPGLPKDLRAASLVLWHPIERGKLGWLRMEVSTTDIPAQATRLIVNSGLFLLLFVVLDTALLYALIRPTLNALVRATRFVQGLGDVSGQQMRVSTANVEIETLGRTLNRTSARLQAQEDALKASQIQIAAVVENLADGIITIDANGTVLMVNSALCRLLGYAREELVGGNVSSLMPEPYRTAHDGYLDRYLETGQARIIGFGREVTAQHRDGSIVPVQLAVNQYRIGEQRYFVGVMHDLRGHKRLIGELQQARDTALEASRAKSDFLAAMSHEIRTPLNGVIGMLDLLRQTSLDGQQAKMAEIIHDSAHTLLNIINDILDLSKIEAGKLEFAPEPFCVEDMVEAVCMLEQPVAMKKGVELTLFVDPRIPRLASGDALRIRQVLTNLVNNAIKFSSGLERAAQVALRIQLMMEEDGRVWVECIVRDNGIGMSAATQNKLFQPFEQADANTTKRYGGTGLGLAICHRLTSMMGGGFP</sequence>
<keyword evidence="11" id="KW-1133">Transmembrane helix</keyword>
<evidence type="ECO:0000256" key="7">
    <source>
        <dbReference type="ARBA" id="ARBA00022840"/>
    </source>
</evidence>
<dbReference type="GO" id="GO:0000155">
    <property type="term" value="F:phosphorelay sensor kinase activity"/>
    <property type="evidence" value="ECO:0007669"/>
    <property type="project" value="InterPro"/>
</dbReference>
<organism evidence="14 15">
    <name type="scientific">Thiomonas delicata</name>
    <name type="common">Thiomonas cuprina</name>
    <dbReference type="NCBI Taxonomy" id="364030"/>
    <lineage>
        <taxon>Bacteria</taxon>
        <taxon>Pseudomonadati</taxon>
        <taxon>Pseudomonadota</taxon>
        <taxon>Betaproteobacteria</taxon>
        <taxon>Burkholderiales</taxon>
        <taxon>Thiomonas</taxon>
    </lineage>
</organism>
<keyword evidence="6 14" id="KW-0418">Kinase</keyword>
<keyword evidence="11" id="KW-0812">Transmembrane</keyword>
<dbReference type="Proteomes" id="UP000214566">
    <property type="component" value="Unassembled WGS sequence"/>
</dbReference>
<keyword evidence="15" id="KW-1185">Reference proteome</keyword>
<dbReference type="Pfam" id="PF00512">
    <property type="entry name" value="HisKA"/>
    <property type="match status" value="1"/>
</dbReference>
<dbReference type="GO" id="GO:0005524">
    <property type="term" value="F:ATP binding"/>
    <property type="evidence" value="ECO:0007669"/>
    <property type="project" value="UniProtKB-KW"/>
</dbReference>
<dbReference type="Pfam" id="PF02518">
    <property type="entry name" value="HATPase_c"/>
    <property type="match status" value="1"/>
</dbReference>
<evidence type="ECO:0000313" key="15">
    <source>
        <dbReference type="Proteomes" id="UP000214566"/>
    </source>
</evidence>
<evidence type="ECO:0000256" key="3">
    <source>
        <dbReference type="ARBA" id="ARBA00022553"/>
    </source>
</evidence>
<dbReference type="SUPFAM" id="SSF47384">
    <property type="entry name" value="Homodimeric domain of signal transducing histidine kinase"/>
    <property type="match status" value="1"/>
</dbReference>
<dbReference type="InterPro" id="IPR013767">
    <property type="entry name" value="PAS_fold"/>
</dbReference>
<dbReference type="SMART" id="SM00091">
    <property type="entry name" value="PAS"/>
    <property type="match status" value="1"/>
</dbReference>
<dbReference type="SUPFAM" id="SSF55785">
    <property type="entry name" value="PYP-like sensor domain (PAS domain)"/>
    <property type="match status" value="1"/>
</dbReference>
<keyword evidence="7" id="KW-0067">ATP-binding</keyword>
<evidence type="ECO:0000259" key="12">
    <source>
        <dbReference type="PROSITE" id="PS50109"/>
    </source>
</evidence>
<dbReference type="Pfam" id="PF00989">
    <property type="entry name" value="PAS"/>
    <property type="match status" value="1"/>
</dbReference>
<keyword evidence="4 14" id="KW-0808">Transferase</keyword>
<dbReference type="FunFam" id="1.10.287.130:FF:000002">
    <property type="entry name" value="Two-component osmosensing histidine kinase"/>
    <property type="match status" value="1"/>
</dbReference>
<dbReference type="InterPro" id="IPR003594">
    <property type="entry name" value="HATPase_dom"/>
</dbReference>
<dbReference type="InterPro" id="IPR000014">
    <property type="entry name" value="PAS"/>
</dbReference>
<dbReference type="GO" id="GO:0006355">
    <property type="term" value="P:regulation of DNA-templated transcription"/>
    <property type="evidence" value="ECO:0007669"/>
    <property type="project" value="InterPro"/>
</dbReference>
<dbReference type="EC" id="2.7.13.3" evidence="2"/>
<evidence type="ECO:0000256" key="5">
    <source>
        <dbReference type="ARBA" id="ARBA00022741"/>
    </source>
</evidence>
<dbReference type="AlphaFoldDB" id="A0A238D9A6"/>
<dbReference type="InterPro" id="IPR004358">
    <property type="entry name" value="Sig_transdc_His_kin-like_C"/>
</dbReference>
<dbReference type="Gene3D" id="3.30.565.10">
    <property type="entry name" value="Histidine kinase-like ATPase, C-terminal domain"/>
    <property type="match status" value="1"/>
</dbReference>
<evidence type="ECO:0000256" key="2">
    <source>
        <dbReference type="ARBA" id="ARBA00012438"/>
    </source>
</evidence>
<evidence type="ECO:0000256" key="9">
    <source>
        <dbReference type="ARBA" id="ARBA00059827"/>
    </source>
</evidence>
<evidence type="ECO:0000256" key="10">
    <source>
        <dbReference type="ARBA" id="ARBA00070616"/>
    </source>
</evidence>
<dbReference type="CDD" id="cd00082">
    <property type="entry name" value="HisKA"/>
    <property type="match status" value="1"/>
</dbReference>
<evidence type="ECO:0000256" key="1">
    <source>
        <dbReference type="ARBA" id="ARBA00000085"/>
    </source>
</evidence>
<dbReference type="InterPro" id="IPR035965">
    <property type="entry name" value="PAS-like_dom_sf"/>
</dbReference>
<dbReference type="InterPro" id="IPR036890">
    <property type="entry name" value="HATPase_C_sf"/>
</dbReference>
<dbReference type="InterPro" id="IPR003661">
    <property type="entry name" value="HisK_dim/P_dom"/>
</dbReference>